<keyword evidence="4 6" id="KW-1133">Transmembrane helix</keyword>
<keyword evidence="3 6" id="KW-0812">Transmembrane</keyword>
<dbReference type="GO" id="GO:0000271">
    <property type="term" value="P:polysaccharide biosynthetic process"/>
    <property type="evidence" value="ECO:0007669"/>
    <property type="project" value="InterPro"/>
</dbReference>
<feature type="transmembrane region" description="Helical" evidence="6">
    <location>
        <begin position="231"/>
        <end position="255"/>
    </location>
</feature>
<dbReference type="Pfam" id="PF04138">
    <property type="entry name" value="GtrA_DPMS_TM"/>
    <property type="match status" value="1"/>
</dbReference>
<dbReference type="GO" id="GO:0005886">
    <property type="term" value="C:plasma membrane"/>
    <property type="evidence" value="ECO:0007669"/>
    <property type="project" value="TreeGrafter"/>
</dbReference>
<feature type="transmembrane region" description="Helical" evidence="6">
    <location>
        <begin position="294"/>
        <end position="316"/>
    </location>
</feature>
<proteinExistence type="inferred from homology"/>
<sequence>MNVYDFDKTIYAGDSTLDFYFFSLKKSPMLIRFLPIQIIGFIKYMFGMYSKLQFKEKFYSFLKGIKDVDSMVELFWNENQDKIKDWYLKSKEESDVIISASPEFLLNTICRRIGIKHLIASQVNKNTGICEGENCYGEEKVLRFKKYFEKGEIKKFYSDSLSDAPISLMASERYIVSGNNILPWDQYSPGKVKKLKNIFFTKEFFTFLIVGGINTINGIVFSYVYSLFLGVNVSFVLGYVTAMTISYLLNSTLVFKEDMGIVKYIKFCISYIPNFIIQNIFVLIFYNMLQWNKLIVFALAAIVGVPVTFIIMKFFAFNKKDNHQEIQE</sequence>
<dbReference type="Pfam" id="PF12710">
    <property type="entry name" value="HAD"/>
    <property type="match status" value="1"/>
</dbReference>
<dbReference type="InterPro" id="IPR007267">
    <property type="entry name" value="GtrA_DPMS_TM"/>
</dbReference>
<evidence type="ECO:0000256" key="3">
    <source>
        <dbReference type="ARBA" id="ARBA00022692"/>
    </source>
</evidence>
<dbReference type="InterPro" id="IPR023214">
    <property type="entry name" value="HAD_sf"/>
</dbReference>
<dbReference type="InterPro" id="IPR051401">
    <property type="entry name" value="GtrA_CellWall_Glycosyl"/>
</dbReference>
<dbReference type="NCBIfam" id="TIGR01488">
    <property type="entry name" value="HAD-SF-IB"/>
    <property type="match status" value="1"/>
</dbReference>
<dbReference type="PANTHER" id="PTHR38459:SF1">
    <property type="entry name" value="PROPHAGE BACTOPRENOL-LINKED GLUCOSE TRANSLOCASE HOMOLOG"/>
    <property type="match status" value="1"/>
</dbReference>
<feature type="transmembrane region" description="Helical" evidence="6">
    <location>
        <begin position="204"/>
        <end position="225"/>
    </location>
</feature>
<reference evidence="8 9" key="1">
    <citation type="submission" date="2016-01" db="EMBL/GenBank/DDBJ databases">
        <title>Characterization of the Clostridium difficile lineages that are prevalent in Hong Kong and China.</title>
        <authorList>
            <person name="Kwok J.S.-L."/>
            <person name="Lam W.-Y."/>
            <person name="Ip M."/>
            <person name="Chan T.-F."/>
            <person name="Hawkey P.M."/>
            <person name="Tsui S.K.-W."/>
        </authorList>
    </citation>
    <scope>NUCLEOTIDE SEQUENCE [LARGE SCALE GENOMIC DNA]</scope>
    <source>
        <strain evidence="8 9">300064</strain>
    </source>
</reference>
<evidence type="ECO:0000256" key="5">
    <source>
        <dbReference type="ARBA" id="ARBA00023136"/>
    </source>
</evidence>
<gene>
    <name evidence="8" type="ORF">AWN73_07600</name>
</gene>
<dbReference type="RefSeq" id="WP_043663620.1">
    <property type="nucleotide sequence ID" value="NZ_JSEG01000008.1"/>
</dbReference>
<organism evidence="8 9">
    <name type="scientific">Clostridium butyricum</name>
    <dbReference type="NCBI Taxonomy" id="1492"/>
    <lineage>
        <taxon>Bacteria</taxon>
        <taxon>Bacillati</taxon>
        <taxon>Bacillota</taxon>
        <taxon>Clostridia</taxon>
        <taxon>Eubacteriales</taxon>
        <taxon>Clostridiaceae</taxon>
        <taxon>Clostridium</taxon>
    </lineage>
</organism>
<feature type="domain" description="GtrA/DPMS transmembrane" evidence="7">
    <location>
        <begin position="206"/>
        <end position="317"/>
    </location>
</feature>
<feature type="transmembrane region" description="Helical" evidence="6">
    <location>
        <begin position="29"/>
        <end position="46"/>
    </location>
</feature>
<accession>A0A2S7FEZ0</accession>
<name>A0A2S7FEZ0_CLOBU</name>
<comment type="caution">
    <text evidence="8">The sequence shown here is derived from an EMBL/GenBank/DDBJ whole genome shotgun (WGS) entry which is preliminary data.</text>
</comment>
<evidence type="ECO:0000313" key="9">
    <source>
        <dbReference type="Proteomes" id="UP000238081"/>
    </source>
</evidence>
<comment type="subcellular location">
    <subcellularLocation>
        <location evidence="1">Membrane</location>
        <topology evidence="1">Multi-pass membrane protein</topology>
    </subcellularLocation>
</comment>
<dbReference type="PANTHER" id="PTHR38459">
    <property type="entry name" value="PROPHAGE BACTOPRENOL-LINKED GLUCOSE TRANSLOCASE HOMOLOG"/>
    <property type="match status" value="1"/>
</dbReference>
<evidence type="ECO:0000256" key="6">
    <source>
        <dbReference type="SAM" id="Phobius"/>
    </source>
</evidence>
<evidence type="ECO:0000256" key="1">
    <source>
        <dbReference type="ARBA" id="ARBA00004141"/>
    </source>
</evidence>
<feature type="transmembrane region" description="Helical" evidence="6">
    <location>
        <begin position="267"/>
        <end position="288"/>
    </location>
</feature>
<dbReference type="Proteomes" id="UP000238081">
    <property type="component" value="Unassembled WGS sequence"/>
</dbReference>
<evidence type="ECO:0000256" key="2">
    <source>
        <dbReference type="ARBA" id="ARBA00009399"/>
    </source>
</evidence>
<dbReference type="SUPFAM" id="SSF56784">
    <property type="entry name" value="HAD-like"/>
    <property type="match status" value="1"/>
</dbReference>
<evidence type="ECO:0000313" key="8">
    <source>
        <dbReference type="EMBL" id="PPV17607.1"/>
    </source>
</evidence>
<comment type="similarity">
    <text evidence="2">Belongs to the GtrA family.</text>
</comment>
<dbReference type="InterPro" id="IPR036412">
    <property type="entry name" value="HAD-like_sf"/>
</dbReference>
<evidence type="ECO:0000256" key="4">
    <source>
        <dbReference type="ARBA" id="ARBA00022989"/>
    </source>
</evidence>
<evidence type="ECO:0000259" key="7">
    <source>
        <dbReference type="Pfam" id="PF04138"/>
    </source>
</evidence>
<keyword evidence="5 6" id="KW-0472">Membrane</keyword>
<dbReference type="AlphaFoldDB" id="A0A2S7FEZ0"/>
<dbReference type="EMBL" id="LRDH01000013">
    <property type="protein sequence ID" value="PPV17607.1"/>
    <property type="molecule type" value="Genomic_DNA"/>
</dbReference>
<dbReference type="Gene3D" id="3.40.50.1000">
    <property type="entry name" value="HAD superfamily/HAD-like"/>
    <property type="match status" value="1"/>
</dbReference>
<dbReference type="Gene3D" id="1.20.1440.100">
    <property type="entry name" value="SG protein - dephosphorylation function"/>
    <property type="match status" value="1"/>
</dbReference>
<protein>
    <submittedName>
        <fullName evidence="8">Polysaccharide biosynthesis protein GtrA</fullName>
    </submittedName>
</protein>